<dbReference type="EMBL" id="MU394290">
    <property type="protein sequence ID" value="KAI6090520.1"/>
    <property type="molecule type" value="Genomic_DNA"/>
</dbReference>
<name>A0ACC0DDP8_9PEZI</name>
<evidence type="ECO:0000313" key="2">
    <source>
        <dbReference type="Proteomes" id="UP001497680"/>
    </source>
</evidence>
<keyword evidence="2" id="KW-1185">Reference proteome</keyword>
<evidence type="ECO:0000313" key="1">
    <source>
        <dbReference type="EMBL" id="KAI6090520.1"/>
    </source>
</evidence>
<reference evidence="1 2" key="1">
    <citation type="journal article" date="2022" name="New Phytol.">
        <title>Ecological generalism drives hyperdiversity of secondary metabolite gene clusters in xylarialean endophytes.</title>
        <authorList>
            <person name="Franco M.E.E."/>
            <person name="Wisecaver J.H."/>
            <person name="Arnold A.E."/>
            <person name="Ju Y.M."/>
            <person name="Slot J.C."/>
            <person name="Ahrendt S."/>
            <person name="Moore L.P."/>
            <person name="Eastman K.E."/>
            <person name="Scott K."/>
            <person name="Konkel Z."/>
            <person name="Mondo S.J."/>
            <person name="Kuo A."/>
            <person name="Hayes R.D."/>
            <person name="Haridas S."/>
            <person name="Andreopoulos B."/>
            <person name="Riley R."/>
            <person name="LaButti K."/>
            <person name="Pangilinan J."/>
            <person name="Lipzen A."/>
            <person name="Amirebrahimi M."/>
            <person name="Yan J."/>
            <person name="Adam C."/>
            <person name="Keymanesh K."/>
            <person name="Ng V."/>
            <person name="Louie K."/>
            <person name="Northen T."/>
            <person name="Drula E."/>
            <person name="Henrissat B."/>
            <person name="Hsieh H.M."/>
            <person name="Youens-Clark K."/>
            <person name="Lutzoni F."/>
            <person name="Miadlikowska J."/>
            <person name="Eastwood D.C."/>
            <person name="Hamelin R.C."/>
            <person name="Grigoriev I.V."/>
            <person name="U'Ren J.M."/>
        </authorList>
    </citation>
    <scope>NUCLEOTIDE SEQUENCE [LARGE SCALE GENOMIC DNA]</scope>
    <source>
        <strain evidence="1 2">ER1909</strain>
    </source>
</reference>
<accession>A0ACC0DDP8</accession>
<comment type="caution">
    <text evidence="1">The sequence shown here is derived from an EMBL/GenBank/DDBJ whole genome shotgun (WGS) entry which is preliminary data.</text>
</comment>
<proteinExistence type="predicted"/>
<sequence length="289" mass="33045">MSKILGSRDGRHILSSMIVPDLEVVLASEPELNRTRAHNLSSRLVSLPQEILDAITIDLSQPVDILSLALTCSYFWRVLLPRVKEAICTIKAPWAGDRMVFVGDYARGVPANCKDYKEDWHKSGVLERDQQLDEEFGLERDQDDLNRIAENPLYFGVHFLYGGREKLEELFENSSDTQLLLRLSAMLRRHPDSKRPGVLRNLSKQVYVLDSKLAEAKYPFSLGEAIIIRTQWSQSPCEISAFGDWTGDRFDIRSAEHIPVGWTDVSDETIEILQSDDWNIVEEDLRSWV</sequence>
<protein>
    <submittedName>
        <fullName evidence="1">Uncharacterized protein</fullName>
    </submittedName>
</protein>
<organism evidence="1 2">
    <name type="scientific">Hypoxylon rubiginosum</name>
    <dbReference type="NCBI Taxonomy" id="110542"/>
    <lineage>
        <taxon>Eukaryota</taxon>
        <taxon>Fungi</taxon>
        <taxon>Dikarya</taxon>
        <taxon>Ascomycota</taxon>
        <taxon>Pezizomycotina</taxon>
        <taxon>Sordariomycetes</taxon>
        <taxon>Xylariomycetidae</taxon>
        <taxon>Xylariales</taxon>
        <taxon>Hypoxylaceae</taxon>
        <taxon>Hypoxylon</taxon>
    </lineage>
</organism>
<feature type="non-terminal residue" evidence="1">
    <location>
        <position position="289"/>
    </location>
</feature>
<dbReference type="Proteomes" id="UP001497680">
    <property type="component" value="Unassembled WGS sequence"/>
</dbReference>
<gene>
    <name evidence="1" type="ORF">F4821DRAFT_228432</name>
</gene>